<keyword evidence="4" id="KW-1185">Reference proteome</keyword>
<dbReference type="Proteomes" id="UP001595645">
    <property type="component" value="Unassembled WGS sequence"/>
</dbReference>
<protein>
    <submittedName>
        <fullName evidence="3">DUF3159 domain-containing protein</fullName>
    </submittedName>
</protein>
<dbReference type="InterPro" id="IPR016566">
    <property type="entry name" value="UCP010219"/>
</dbReference>
<evidence type="ECO:0000313" key="4">
    <source>
        <dbReference type="Proteomes" id="UP001595645"/>
    </source>
</evidence>
<accession>A0ABV7P655</accession>
<sequence>MTSRPPRESLAQILGGRRGAIDASIPPAAFVLGWLIAGQSIAWGAGVAIGVAVLLGGYRVARGDKARAVVVSLAAVIAAALIALHTGRAEDFFLIQLLSNVASALLWAASIVVRWPLLGVVVGLVIGQKTRWRRDPELLRAYSRASWVWVFLQYTLRVVVYGSLWWSGQVVALGIARTLLSWPLVAVTVAVSGWVLYRTLPPEHPGLRVVEDDGDAGAAGKNPSGSEPDGLPRT</sequence>
<feature type="transmembrane region" description="Helical" evidence="2">
    <location>
        <begin position="179"/>
        <end position="197"/>
    </location>
</feature>
<evidence type="ECO:0000313" key="3">
    <source>
        <dbReference type="EMBL" id="MFC3454595.1"/>
    </source>
</evidence>
<dbReference type="RefSeq" id="WP_378244252.1">
    <property type="nucleotide sequence ID" value="NZ_JBHRWK010000070.1"/>
</dbReference>
<proteinExistence type="predicted"/>
<feature type="transmembrane region" description="Helical" evidence="2">
    <location>
        <begin position="105"/>
        <end position="126"/>
    </location>
</feature>
<organism evidence="3 4">
    <name type="scientific">Amycolatopsis speibonae</name>
    <dbReference type="NCBI Taxonomy" id="1450224"/>
    <lineage>
        <taxon>Bacteria</taxon>
        <taxon>Bacillati</taxon>
        <taxon>Actinomycetota</taxon>
        <taxon>Actinomycetes</taxon>
        <taxon>Pseudonocardiales</taxon>
        <taxon>Pseudonocardiaceae</taxon>
        <taxon>Amycolatopsis</taxon>
    </lineage>
</organism>
<feature type="transmembrane region" description="Helical" evidence="2">
    <location>
        <begin position="68"/>
        <end position="85"/>
    </location>
</feature>
<reference evidence="4" key="1">
    <citation type="journal article" date="2019" name="Int. J. Syst. Evol. Microbiol.">
        <title>The Global Catalogue of Microorganisms (GCM) 10K type strain sequencing project: providing services to taxonomists for standard genome sequencing and annotation.</title>
        <authorList>
            <consortium name="The Broad Institute Genomics Platform"/>
            <consortium name="The Broad Institute Genome Sequencing Center for Infectious Disease"/>
            <person name="Wu L."/>
            <person name="Ma J."/>
        </authorList>
    </citation>
    <scope>NUCLEOTIDE SEQUENCE [LARGE SCALE GENOMIC DNA]</scope>
    <source>
        <strain evidence="4">CGMCC 4.7676</strain>
    </source>
</reference>
<keyword evidence="2" id="KW-1133">Transmembrane helix</keyword>
<comment type="caution">
    <text evidence="3">The sequence shown here is derived from an EMBL/GenBank/DDBJ whole genome shotgun (WGS) entry which is preliminary data.</text>
</comment>
<feature type="transmembrane region" description="Helical" evidence="2">
    <location>
        <begin position="147"/>
        <end position="167"/>
    </location>
</feature>
<feature type="transmembrane region" description="Helical" evidence="2">
    <location>
        <begin position="43"/>
        <end position="61"/>
    </location>
</feature>
<evidence type="ECO:0000256" key="2">
    <source>
        <dbReference type="SAM" id="Phobius"/>
    </source>
</evidence>
<dbReference type="Pfam" id="PF11361">
    <property type="entry name" value="DUF3159"/>
    <property type="match status" value="1"/>
</dbReference>
<gene>
    <name evidence="3" type="ORF">ACFOSH_34615</name>
</gene>
<dbReference type="EMBL" id="JBHRWK010000070">
    <property type="protein sequence ID" value="MFC3454595.1"/>
    <property type="molecule type" value="Genomic_DNA"/>
</dbReference>
<feature type="region of interest" description="Disordered" evidence="1">
    <location>
        <begin position="211"/>
        <end position="234"/>
    </location>
</feature>
<evidence type="ECO:0000256" key="1">
    <source>
        <dbReference type="SAM" id="MobiDB-lite"/>
    </source>
</evidence>
<name>A0ABV7P655_9PSEU</name>
<keyword evidence="2" id="KW-0812">Transmembrane</keyword>
<keyword evidence="2" id="KW-0472">Membrane</keyword>